<sequence>MKALDVYYLDFKDVTCVTVPSLKFKVGQKIKDSQGDIFEIKSLSTFSGLKARKDVVNLIVQGKFEGDTVNLVEL</sequence>
<dbReference type="EMBL" id="AYYN01000047">
    <property type="protein sequence ID" value="KRM76118.1"/>
    <property type="molecule type" value="Genomic_DNA"/>
</dbReference>
<dbReference type="Proteomes" id="UP000051612">
    <property type="component" value="Unassembled WGS sequence"/>
</dbReference>
<organism evidence="1 2">
    <name type="scientific">Ligilactobacillus murinus DSM 20452 = NBRC 14221</name>
    <dbReference type="NCBI Taxonomy" id="1423772"/>
    <lineage>
        <taxon>Bacteria</taxon>
        <taxon>Bacillati</taxon>
        <taxon>Bacillota</taxon>
        <taxon>Bacilli</taxon>
        <taxon>Lactobacillales</taxon>
        <taxon>Lactobacillaceae</taxon>
        <taxon>Ligilactobacillus</taxon>
    </lineage>
</organism>
<evidence type="ECO:0000313" key="1">
    <source>
        <dbReference type="EMBL" id="KRM76118.1"/>
    </source>
</evidence>
<dbReference type="RefSeq" id="WP_056958722.1">
    <property type="nucleotide sequence ID" value="NZ_AYYN01000047.1"/>
</dbReference>
<gene>
    <name evidence="1" type="ORF">FC48_GL001931</name>
</gene>
<name>A0A0R2BJR1_9LACO</name>
<reference evidence="1 2" key="1">
    <citation type="journal article" date="2015" name="Genome Announc.">
        <title>Expanding the biotechnology potential of lactobacilli through comparative genomics of 213 strains and associated genera.</title>
        <authorList>
            <person name="Sun Z."/>
            <person name="Harris H.M."/>
            <person name="McCann A."/>
            <person name="Guo C."/>
            <person name="Argimon S."/>
            <person name="Zhang W."/>
            <person name="Yang X."/>
            <person name="Jeffery I.B."/>
            <person name="Cooney J.C."/>
            <person name="Kagawa T.F."/>
            <person name="Liu W."/>
            <person name="Song Y."/>
            <person name="Salvetti E."/>
            <person name="Wrobel A."/>
            <person name="Rasinkangas P."/>
            <person name="Parkhill J."/>
            <person name="Rea M.C."/>
            <person name="O'Sullivan O."/>
            <person name="Ritari J."/>
            <person name="Douillard F.P."/>
            <person name="Paul Ross R."/>
            <person name="Yang R."/>
            <person name="Briner A.E."/>
            <person name="Felis G.E."/>
            <person name="de Vos W.M."/>
            <person name="Barrangou R."/>
            <person name="Klaenhammer T.R."/>
            <person name="Caufield P.W."/>
            <person name="Cui Y."/>
            <person name="Zhang H."/>
            <person name="O'Toole P.W."/>
        </authorList>
    </citation>
    <scope>NUCLEOTIDE SEQUENCE [LARGE SCALE GENOMIC DNA]</scope>
    <source>
        <strain evidence="1 2">DSM 20452</strain>
    </source>
</reference>
<proteinExistence type="predicted"/>
<accession>A0A0R2BJR1</accession>
<dbReference type="AlphaFoldDB" id="A0A0R2BJR1"/>
<comment type="caution">
    <text evidence="1">The sequence shown here is derived from an EMBL/GenBank/DDBJ whole genome shotgun (WGS) entry which is preliminary data.</text>
</comment>
<dbReference type="PATRIC" id="fig|1423772.3.peg.2066"/>
<protein>
    <submittedName>
        <fullName evidence="1">Uncharacterized protein</fullName>
    </submittedName>
</protein>
<evidence type="ECO:0000313" key="2">
    <source>
        <dbReference type="Proteomes" id="UP000051612"/>
    </source>
</evidence>